<evidence type="ECO:0000313" key="8">
    <source>
        <dbReference type="EMBL" id="EMD84364.1"/>
    </source>
</evidence>
<organism evidence="8 9">
    <name type="scientific">Pacificimonas flava</name>
    <dbReference type="NCBI Taxonomy" id="1234595"/>
    <lineage>
        <taxon>Bacteria</taxon>
        <taxon>Pseudomonadati</taxon>
        <taxon>Pseudomonadota</taxon>
        <taxon>Alphaproteobacteria</taxon>
        <taxon>Sphingomonadales</taxon>
        <taxon>Sphingosinicellaceae</taxon>
        <taxon>Pacificimonas</taxon>
    </lineage>
</organism>
<accession>M2TCX8</accession>
<dbReference type="SUPFAM" id="SSF53659">
    <property type="entry name" value="Isocitrate/Isopropylmalate dehydrogenase-like"/>
    <property type="match status" value="1"/>
</dbReference>
<feature type="binding site" evidence="7">
    <location>
        <position position="145"/>
    </location>
    <ligand>
        <name>substrate</name>
    </ligand>
</feature>
<keyword evidence="2 7" id="KW-0479">Metal-binding</keyword>
<feature type="binding site" evidence="7">
    <location>
        <position position="284"/>
    </location>
    <ligand>
        <name>substrate</name>
    </ligand>
</feature>
<dbReference type="GO" id="GO:0008615">
    <property type="term" value="P:pyridoxine biosynthetic process"/>
    <property type="evidence" value="ECO:0007669"/>
    <property type="project" value="UniProtKB-UniRule"/>
</dbReference>
<evidence type="ECO:0000256" key="2">
    <source>
        <dbReference type="ARBA" id="ARBA00022723"/>
    </source>
</evidence>
<comment type="subcellular location">
    <subcellularLocation>
        <location evidence="7">Cytoplasm</location>
    </subcellularLocation>
</comment>
<dbReference type="NCBIfam" id="NF003699">
    <property type="entry name" value="PRK05312.1"/>
    <property type="match status" value="1"/>
</dbReference>
<keyword evidence="7" id="KW-0170">Cobalt</keyword>
<evidence type="ECO:0000256" key="7">
    <source>
        <dbReference type="HAMAP-Rule" id="MF_00536"/>
    </source>
</evidence>
<dbReference type="PANTHER" id="PTHR30004:SF6">
    <property type="entry name" value="D-THREONATE 4-PHOSPHATE DEHYDROGENASE"/>
    <property type="match status" value="1"/>
</dbReference>
<dbReference type="Proteomes" id="UP000011717">
    <property type="component" value="Unassembled WGS sequence"/>
</dbReference>
<feature type="binding site" evidence="7">
    <location>
        <position position="302"/>
    </location>
    <ligand>
        <name>substrate</name>
    </ligand>
</feature>
<keyword evidence="7" id="KW-0460">Magnesium</keyword>
<reference evidence="8 9" key="1">
    <citation type="journal article" date="2013" name="Genome Announc.">
        <title>Draft Genome Sequence of Strain JLT2015T, Belonging to the Family Sphingomonadaceae of the Alphaproteobacteria.</title>
        <authorList>
            <person name="Tang K."/>
            <person name="Liu K."/>
            <person name="Li S."/>
            <person name="Jiao N."/>
        </authorList>
    </citation>
    <scope>NUCLEOTIDE SEQUENCE [LARGE SCALE GENOMIC DNA]</scope>
    <source>
        <strain evidence="8 9">JLT2015</strain>
    </source>
</reference>
<proteinExistence type="inferred from homology"/>
<comment type="cofactor">
    <cofactor evidence="7">
        <name>Zn(2+)</name>
        <dbReference type="ChEBI" id="CHEBI:29105"/>
    </cofactor>
    <cofactor evidence="7">
        <name>Mg(2+)</name>
        <dbReference type="ChEBI" id="CHEBI:18420"/>
    </cofactor>
    <cofactor evidence="7">
        <name>Co(2+)</name>
        <dbReference type="ChEBI" id="CHEBI:48828"/>
    </cofactor>
    <text evidence="7">Binds 1 divalent metal cation per subunit. Can use ions such as Zn(2+), Mg(2+) or Co(2+).</text>
</comment>
<dbReference type="NCBIfam" id="TIGR00557">
    <property type="entry name" value="pdxA"/>
    <property type="match status" value="1"/>
</dbReference>
<dbReference type="Pfam" id="PF04166">
    <property type="entry name" value="PdxA"/>
    <property type="match status" value="1"/>
</dbReference>
<feature type="binding site" evidence="7">
    <location>
        <position position="176"/>
    </location>
    <ligand>
        <name>a divalent metal cation</name>
        <dbReference type="ChEBI" id="CHEBI:60240"/>
        <note>ligand shared between dimeric partners</note>
    </ligand>
</feature>
<evidence type="ECO:0000313" key="9">
    <source>
        <dbReference type="Proteomes" id="UP000011717"/>
    </source>
</evidence>
<dbReference type="HAMAP" id="MF_00536">
    <property type="entry name" value="PdxA"/>
    <property type="match status" value="1"/>
</dbReference>
<comment type="miscellaneous">
    <text evidence="7">The active site is located at the dimer interface.</text>
</comment>
<keyword evidence="4 7" id="KW-0560">Oxidoreductase</keyword>
<dbReference type="UniPathway" id="UPA00244">
    <property type="reaction ID" value="UER00312"/>
</dbReference>
<comment type="caution">
    <text evidence="8">The sequence shown here is derived from an EMBL/GenBank/DDBJ whole genome shotgun (WGS) entry which is preliminary data.</text>
</comment>
<dbReference type="InterPro" id="IPR005255">
    <property type="entry name" value="PdxA_fam"/>
</dbReference>
<keyword evidence="7" id="KW-0862">Zinc</keyword>
<keyword evidence="5 7" id="KW-0520">NAD</keyword>
<comment type="pathway">
    <text evidence="7">Cofactor biosynthesis; pyridoxine 5'-phosphate biosynthesis; pyridoxine 5'-phosphate from D-erythrose 4-phosphate: step 4/5.</text>
</comment>
<dbReference type="AlphaFoldDB" id="M2TCX8"/>
<dbReference type="GO" id="GO:0005737">
    <property type="term" value="C:cytoplasm"/>
    <property type="evidence" value="ECO:0007669"/>
    <property type="project" value="UniProtKB-SubCell"/>
</dbReference>
<dbReference type="GO" id="GO:0000287">
    <property type="term" value="F:magnesium ion binding"/>
    <property type="evidence" value="ECO:0007669"/>
    <property type="project" value="UniProtKB-UniRule"/>
</dbReference>
<comment type="function">
    <text evidence="7">Catalyzes the NAD(P)-dependent oxidation of 4-(phosphooxy)-L-threonine (HTP) into 2-amino-3-oxo-4-(phosphooxy)butyric acid which spontaneously decarboxylates to form 3-amino-2-oxopropyl phosphate (AHAP).</text>
</comment>
<name>M2TCX8_9SPHN</name>
<dbReference type="GO" id="GO:0008270">
    <property type="term" value="F:zinc ion binding"/>
    <property type="evidence" value="ECO:0007669"/>
    <property type="project" value="UniProtKB-UniRule"/>
</dbReference>
<keyword evidence="9" id="KW-1185">Reference proteome</keyword>
<dbReference type="PANTHER" id="PTHR30004">
    <property type="entry name" value="4-HYDROXYTHREONINE-4-PHOSPHATE DEHYDROGENASE"/>
    <property type="match status" value="1"/>
</dbReference>
<dbReference type="GO" id="GO:0050570">
    <property type="term" value="F:4-hydroxythreonine-4-phosphate dehydrogenase activity"/>
    <property type="evidence" value="ECO:0007669"/>
    <property type="project" value="UniProtKB-UniRule"/>
</dbReference>
<dbReference type="EMBL" id="AMRV01000001">
    <property type="protein sequence ID" value="EMD84364.1"/>
    <property type="molecule type" value="Genomic_DNA"/>
</dbReference>
<comment type="similarity">
    <text evidence="7">Belongs to the PdxA family.</text>
</comment>
<sequence>MRGNRDTKIPPRMSLPVAIALGDPAGVGAEITAKIYAEAEARALPRFFAVGSRNALAAAWKGPIETIGSPQDALRVFDHALPLIEVEHSEDVRFGEPSLEGARCALDSLEFATGLVRSGAASALVTAPVSKSQLHAIGFNHPGQTEFVAERCGVAPENIAMMLAGPNLKCVPVTMHISLADVPRVLTTDMITARIRATARGLIRNFGVVRPRIAVSGLNPHAGESKLMGTEEEDIILPAIEALAGEPFDVFGPLPADTMFHPRARAGYDAAICMYHDQALIPVKTLHFDEGVNLTLGLPIVRTSPDHGTAFDIAGKGFARPDAMAAALALADFCAEQRMLYDREEA</sequence>
<keyword evidence="3 7" id="KW-0521">NADP</keyword>
<feature type="binding site" evidence="7">
    <location>
        <position position="276"/>
    </location>
    <ligand>
        <name>a divalent metal cation</name>
        <dbReference type="ChEBI" id="CHEBI:60240"/>
        <note>ligand shared between dimeric partners</note>
    </ligand>
</feature>
<feature type="binding site" evidence="7">
    <location>
        <position position="293"/>
    </location>
    <ligand>
        <name>substrate</name>
    </ligand>
</feature>
<dbReference type="EC" id="1.1.1.262" evidence="7"/>
<dbReference type="GO" id="GO:0051287">
    <property type="term" value="F:NAD binding"/>
    <property type="evidence" value="ECO:0007669"/>
    <property type="project" value="InterPro"/>
</dbReference>
<comment type="catalytic activity">
    <reaction evidence="7">
        <text>4-(phosphooxy)-L-threonine + NAD(+) = 3-amino-2-oxopropyl phosphate + CO2 + NADH</text>
        <dbReference type="Rhea" id="RHEA:32275"/>
        <dbReference type="ChEBI" id="CHEBI:16526"/>
        <dbReference type="ChEBI" id="CHEBI:57279"/>
        <dbReference type="ChEBI" id="CHEBI:57540"/>
        <dbReference type="ChEBI" id="CHEBI:57945"/>
        <dbReference type="ChEBI" id="CHEBI:58452"/>
        <dbReference type="EC" id="1.1.1.262"/>
    </reaction>
</comment>
<evidence type="ECO:0000256" key="5">
    <source>
        <dbReference type="ARBA" id="ARBA00023027"/>
    </source>
</evidence>
<dbReference type="Gene3D" id="3.40.718.10">
    <property type="entry name" value="Isopropylmalate Dehydrogenase"/>
    <property type="match status" value="1"/>
</dbReference>
<feature type="binding site" evidence="7">
    <location>
        <position position="221"/>
    </location>
    <ligand>
        <name>a divalent metal cation</name>
        <dbReference type="ChEBI" id="CHEBI:60240"/>
        <note>ligand shared between dimeric partners</note>
    </ligand>
</feature>
<keyword evidence="6 7" id="KW-0664">Pyridoxine biosynthesis</keyword>
<dbReference type="PATRIC" id="fig|1234595.3.peg.294"/>
<evidence type="ECO:0000256" key="3">
    <source>
        <dbReference type="ARBA" id="ARBA00022857"/>
    </source>
</evidence>
<gene>
    <name evidence="7" type="primary">pdxA</name>
    <name evidence="8" type="ORF">C725_0294</name>
</gene>
<dbReference type="InterPro" id="IPR037510">
    <property type="entry name" value="PdxA"/>
</dbReference>
<protein>
    <recommendedName>
        <fullName evidence="7">4-hydroxythreonine-4-phosphate dehydrogenase</fullName>
        <ecNumber evidence="7">1.1.1.262</ecNumber>
    </recommendedName>
    <alternativeName>
        <fullName evidence="7">4-(phosphohydroxy)-L-threonine dehydrogenase</fullName>
    </alternativeName>
</protein>
<evidence type="ECO:0000256" key="1">
    <source>
        <dbReference type="ARBA" id="ARBA00022490"/>
    </source>
</evidence>
<dbReference type="GO" id="GO:0050897">
    <property type="term" value="F:cobalt ion binding"/>
    <property type="evidence" value="ECO:0007669"/>
    <property type="project" value="UniProtKB-UniRule"/>
</dbReference>
<evidence type="ECO:0000256" key="4">
    <source>
        <dbReference type="ARBA" id="ARBA00023002"/>
    </source>
</evidence>
<keyword evidence="1 7" id="KW-0963">Cytoplasm</keyword>
<evidence type="ECO:0000256" key="6">
    <source>
        <dbReference type="ARBA" id="ARBA00023096"/>
    </source>
</evidence>
<dbReference type="GO" id="GO:0042823">
    <property type="term" value="P:pyridoxal phosphate biosynthetic process"/>
    <property type="evidence" value="ECO:0007669"/>
    <property type="project" value="UniProtKB-UniRule"/>
</dbReference>
<comment type="subunit">
    <text evidence="7">Homodimer.</text>
</comment>
<comment type="caution">
    <text evidence="7">Lacks conserved residue(s) required for the propagation of feature annotation.</text>
</comment>